<dbReference type="Proteomes" id="UP001367030">
    <property type="component" value="Unassembled WGS sequence"/>
</dbReference>
<sequence>MTAKFIDVFRALLTVTRAQAETYAAARALHMMPVAMRTASLKSHL</sequence>
<accession>A0ABU8XHA3</accession>
<comment type="caution">
    <text evidence="1">The sequence shown here is derived from an EMBL/GenBank/DDBJ whole genome shotgun (WGS) entry which is preliminary data.</text>
</comment>
<organism evidence="1 2">
    <name type="scientific">Variovorax robiniae</name>
    <dbReference type="NCBI Taxonomy" id="1836199"/>
    <lineage>
        <taxon>Bacteria</taxon>
        <taxon>Pseudomonadati</taxon>
        <taxon>Pseudomonadota</taxon>
        <taxon>Betaproteobacteria</taxon>
        <taxon>Burkholderiales</taxon>
        <taxon>Comamonadaceae</taxon>
        <taxon>Variovorax</taxon>
    </lineage>
</organism>
<proteinExistence type="predicted"/>
<keyword evidence="2" id="KW-1185">Reference proteome</keyword>
<dbReference type="RefSeq" id="WP_340338501.1">
    <property type="nucleotide sequence ID" value="NZ_JBBKZS010000017.1"/>
</dbReference>
<reference evidence="1 2" key="1">
    <citation type="submission" date="2024-03" db="EMBL/GenBank/DDBJ databases">
        <title>Novel species of the genus Variovorax.</title>
        <authorList>
            <person name="Liu Q."/>
            <person name="Xin Y.-H."/>
        </authorList>
    </citation>
    <scope>NUCLEOTIDE SEQUENCE [LARGE SCALE GENOMIC DNA]</scope>
    <source>
        <strain evidence="1 2">KACC 18901</strain>
    </source>
</reference>
<dbReference type="EMBL" id="JBBKZS010000017">
    <property type="protein sequence ID" value="MEJ8858440.1"/>
    <property type="molecule type" value="Genomic_DNA"/>
</dbReference>
<name>A0ABU8XHA3_9BURK</name>
<evidence type="ECO:0000313" key="1">
    <source>
        <dbReference type="EMBL" id="MEJ8858440.1"/>
    </source>
</evidence>
<evidence type="ECO:0000313" key="2">
    <source>
        <dbReference type="Proteomes" id="UP001367030"/>
    </source>
</evidence>
<protein>
    <submittedName>
        <fullName evidence="1">Uncharacterized protein</fullName>
    </submittedName>
</protein>
<gene>
    <name evidence="1" type="ORF">WKW79_27985</name>
</gene>